<dbReference type="VEuPathDB" id="TriTrypDB:BSAL_54960"/>
<accession>A0A0S4IMZ9</accession>
<organism evidence="2 3">
    <name type="scientific">Bodo saltans</name>
    <name type="common">Flagellated protozoan</name>
    <dbReference type="NCBI Taxonomy" id="75058"/>
    <lineage>
        <taxon>Eukaryota</taxon>
        <taxon>Discoba</taxon>
        <taxon>Euglenozoa</taxon>
        <taxon>Kinetoplastea</taxon>
        <taxon>Metakinetoplastina</taxon>
        <taxon>Eubodonida</taxon>
        <taxon>Bodonidae</taxon>
        <taxon>Bodo</taxon>
    </lineage>
</organism>
<feature type="transmembrane region" description="Helical" evidence="1">
    <location>
        <begin position="99"/>
        <end position="116"/>
    </location>
</feature>
<evidence type="ECO:0000313" key="2">
    <source>
        <dbReference type="EMBL" id="CUE73231.1"/>
    </source>
</evidence>
<keyword evidence="1" id="KW-0812">Transmembrane</keyword>
<evidence type="ECO:0000313" key="3">
    <source>
        <dbReference type="Proteomes" id="UP000051952"/>
    </source>
</evidence>
<feature type="transmembrane region" description="Helical" evidence="1">
    <location>
        <begin position="65"/>
        <end position="87"/>
    </location>
</feature>
<name>A0A0S4IMZ9_BODSA</name>
<gene>
    <name evidence="2" type="ORF">BSAL_54960</name>
</gene>
<keyword evidence="3" id="KW-1185">Reference proteome</keyword>
<dbReference type="EMBL" id="CYKH01000145">
    <property type="protein sequence ID" value="CUE73231.1"/>
    <property type="molecule type" value="Genomic_DNA"/>
</dbReference>
<protein>
    <submittedName>
        <fullName evidence="2">Membrane-associated protein, putative</fullName>
    </submittedName>
</protein>
<sequence length="215" mass="23699">MSQYNELVAPESEDQRVLLDPRAIYVSLSFVISALSTSLFVFLLMERFSSSSFLVLQNKLSIFNVLTAVVLFFIVFLATISVIAVWIRNRRLLSIANGLAVLFALALGLAIVWTTFLEQGTFHDELESGFNALNMGRQCPSLGDAKCCGWATTCAANCTHVDKLCSAFVRQNVEDYSERVLPIAGIVLGAHCVGLILVWNSKKWRMSVIPSIAAE</sequence>
<feature type="transmembrane region" description="Helical" evidence="1">
    <location>
        <begin position="180"/>
        <end position="199"/>
    </location>
</feature>
<evidence type="ECO:0000256" key="1">
    <source>
        <dbReference type="SAM" id="Phobius"/>
    </source>
</evidence>
<reference evidence="3" key="1">
    <citation type="submission" date="2015-09" db="EMBL/GenBank/DDBJ databases">
        <authorList>
            <consortium name="Pathogen Informatics"/>
        </authorList>
    </citation>
    <scope>NUCLEOTIDE SEQUENCE [LARGE SCALE GENOMIC DNA]</scope>
    <source>
        <strain evidence="3">Lake Konstanz</strain>
    </source>
</reference>
<dbReference type="AlphaFoldDB" id="A0A0S4IMZ9"/>
<feature type="transmembrane region" description="Helical" evidence="1">
    <location>
        <begin position="23"/>
        <end position="45"/>
    </location>
</feature>
<keyword evidence="1" id="KW-1133">Transmembrane helix</keyword>
<keyword evidence="1" id="KW-0472">Membrane</keyword>
<dbReference type="Proteomes" id="UP000051952">
    <property type="component" value="Unassembled WGS sequence"/>
</dbReference>
<proteinExistence type="predicted"/>